<sequence length="98" mass="10239">MPASSRLYSAMSILSCSAVPISVPSSNSCSTRYLGDASAIPSSLCCTLKIIPCIELFLQSINCDSWSICSSQCRRSLSSCLGAGCRATDLITLPIPGV</sequence>
<evidence type="ECO:0000313" key="1">
    <source>
        <dbReference type="EMBL" id="CAI6339635.1"/>
    </source>
</evidence>
<keyword evidence="2" id="KW-1185">Reference proteome</keyword>
<comment type="caution">
    <text evidence="1">The sequence shown here is derived from an EMBL/GenBank/DDBJ whole genome shotgun (WGS) entry which is preliminary data.</text>
</comment>
<dbReference type="Proteomes" id="UP001152607">
    <property type="component" value="Unassembled WGS sequence"/>
</dbReference>
<reference evidence="1" key="1">
    <citation type="submission" date="2023-01" db="EMBL/GenBank/DDBJ databases">
        <authorList>
            <person name="Van Ghelder C."/>
            <person name="Rancurel C."/>
        </authorList>
    </citation>
    <scope>NUCLEOTIDE SEQUENCE</scope>
    <source>
        <strain evidence="1">CNCM I-4278</strain>
    </source>
</reference>
<proteinExistence type="predicted"/>
<gene>
    <name evidence="1" type="ORF">PDIGIT_LOCUS12798</name>
</gene>
<name>A0A9W4XT32_9PLEO</name>
<organism evidence="1 2">
    <name type="scientific">Periconia digitata</name>
    <dbReference type="NCBI Taxonomy" id="1303443"/>
    <lineage>
        <taxon>Eukaryota</taxon>
        <taxon>Fungi</taxon>
        <taxon>Dikarya</taxon>
        <taxon>Ascomycota</taxon>
        <taxon>Pezizomycotina</taxon>
        <taxon>Dothideomycetes</taxon>
        <taxon>Pleosporomycetidae</taxon>
        <taxon>Pleosporales</taxon>
        <taxon>Massarineae</taxon>
        <taxon>Periconiaceae</taxon>
        <taxon>Periconia</taxon>
    </lineage>
</organism>
<dbReference type="EMBL" id="CAOQHR010000009">
    <property type="protein sequence ID" value="CAI6339635.1"/>
    <property type="molecule type" value="Genomic_DNA"/>
</dbReference>
<evidence type="ECO:0000313" key="2">
    <source>
        <dbReference type="Proteomes" id="UP001152607"/>
    </source>
</evidence>
<dbReference type="AlphaFoldDB" id="A0A9W4XT32"/>
<accession>A0A9W4XT32</accession>
<protein>
    <submittedName>
        <fullName evidence="1">Uncharacterized protein</fullName>
    </submittedName>
</protein>